<dbReference type="KEGG" id="pbor:BSF38_00772"/>
<accession>A0A1U7CK83</accession>
<protein>
    <submittedName>
        <fullName evidence="2">Uncharacterized protein</fullName>
    </submittedName>
</protein>
<gene>
    <name evidence="2" type="ORF">BSF38_00772</name>
</gene>
<sequence>MKLRALVFLQIACIVFLGAAIREGPNAVFSGRWDEAAKRLAVIIYLPVWIGIPILVCRALNRSGLPAWKRWIIAGIEAALVYATMLAMLPAVQ</sequence>
<keyword evidence="3" id="KW-1185">Reference proteome</keyword>
<keyword evidence="1" id="KW-0472">Membrane</keyword>
<keyword evidence="1" id="KW-1133">Transmembrane helix</keyword>
<evidence type="ECO:0000313" key="2">
    <source>
        <dbReference type="EMBL" id="APW59350.1"/>
    </source>
</evidence>
<evidence type="ECO:0000256" key="1">
    <source>
        <dbReference type="SAM" id="Phobius"/>
    </source>
</evidence>
<dbReference type="Proteomes" id="UP000186309">
    <property type="component" value="Chromosome"/>
</dbReference>
<keyword evidence="1" id="KW-0812">Transmembrane</keyword>
<name>A0A1U7CK83_9BACT</name>
<dbReference type="AlphaFoldDB" id="A0A1U7CK83"/>
<evidence type="ECO:0000313" key="3">
    <source>
        <dbReference type="Proteomes" id="UP000186309"/>
    </source>
</evidence>
<dbReference type="RefSeq" id="WP_076343544.1">
    <property type="nucleotide sequence ID" value="NZ_CP019082.1"/>
</dbReference>
<proteinExistence type="predicted"/>
<reference evidence="3" key="1">
    <citation type="submission" date="2016-12" db="EMBL/GenBank/DDBJ databases">
        <title>Comparative genomics of four Isosphaeraceae planctomycetes: a common pool of plasmids and glycoside hydrolase genes.</title>
        <authorList>
            <person name="Ivanova A."/>
        </authorList>
    </citation>
    <scope>NUCLEOTIDE SEQUENCE [LARGE SCALE GENOMIC DNA]</scope>
    <source>
        <strain evidence="3">PX4</strain>
    </source>
</reference>
<dbReference type="EMBL" id="CP019082">
    <property type="protein sequence ID" value="APW59350.1"/>
    <property type="molecule type" value="Genomic_DNA"/>
</dbReference>
<feature type="transmembrane region" description="Helical" evidence="1">
    <location>
        <begin position="72"/>
        <end position="92"/>
    </location>
</feature>
<feature type="transmembrane region" description="Helical" evidence="1">
    <location>
        <begin position="36"/>
        <end position="60"/>
    </location>
</feature>
<organism evidence="2 3">
    <name type="scientific">Paludisphaera borealis</name>
    <dbReference type="NCBI Taxonomy" id="1387353"/>
    <lineage>
        <taxon>Bacteria</taxon>
        <taxon>Pseudomonadati</taxon>
        <taxon>Planctomycetota</taxon>
        <taxon>Planctomycetia</taxon>
        <taxon>Isosphaerales</taxon>
        <taxon>Isosphaeraceae</taxon>
        <taxon>Paludisphaera</taxon>
    </lineage>
</organism>